<organism evidence="13 14">
    <name type="scientific">Carboxylicivirga mesophila</name>
    <dbReference type="NCBI Taxonomy" id="1166478"/>
    <lineage>
        <taxon>Bacteria</taxon>
        <taxon>Pseudomonadati</taxon>
        <taxon>Bacteroidota</taxon>
        <taxon>Bacteroidia</taxon>
        <taxon>Marinilabiliales</taxon>
        <taxon>Marinilabiliaceae</taxon>
        <taxon>Carboxylicivirga</taxon>
    </lineage>
</organism>
<keyword evidence="9" id="KW-0411">Iron-sulfur</keyword>
<dbReference type="Pfam" id="PF02913">
    <property type="entry name" value="FAD-oxidase_C"/>
    <property type="match status" value="1"/>
</dbReference>
<evidence type="ECO:0000259" key="11">
    <source>
        <dbReference type="PROSITE" id="PS51379"/>
    </source>
</evidence>
<dbReference type="InterPro" id="IPR016164">
    <property type="entry name" value="FAD-linked_Oxase-like_C"/>
</dbReference>
<evidence type="ECO:0000256" key="10">
    <source>
        <dbReference type="ARBA" id="ARBA00038897"/>
    </source>
</evidence>
<evidence type="ECO:0000256" key="1">
    <source>
        <dbReference type="ARBA" id="ARBA00001974"/>
    </source>
</evidence>
<comment type="cofactor">
    <cofactor evidence="1">
        <name>FAD</name>
        <dbReference type="ChEBI" id="CHEBI:57692"/>
    </cofactor>
</comment>
<dbReference type="InterPro" id="IPR004017">
    <property type="entry name" value="Cys_rich_dom"/>
</dbReference>
<dbReference type="InterPro" id="IPR016171">
    <property type="entry name" value="Vanillyl_alc_oxidase_C-sub2"/>
</dbReference>
<sequence length="944" mass="104081">MGTKGNIEFFKRQIVRELGKDQVFSRYIDRYAKGTDAGFYRLVPQLVVLVNSELELQDVIKAASSHFVAITFKAGGTSLSGQTITDSVLVEIGPEFSQLNILDDGKRIKVQPGVRGGFANAQLARYGYKIGPSPASINSAKIGGIVANNASGASYGIITNSYNTIGSMRIVMADGTLLVTDDAASRQNFQETHKELLDELLCIKQQLENDSEVYAKIQSKYQLKNTTGYGMNAFVDFDDPIDILMHLMVGSEGTLGFISEVTMRTIPDEAHKSCALIFLPNIQEAAKCIIPLRSCCVSAAELMDRNALRAVEDVDGLPSELKELPDGAAALLVETAATSEADLKGHQEEILAKLSGIQKLFPINFTDNAKDYNTFWKVRKGLFTSAAATRPSGTTCIIEDVAFPGEVLAEALPALQNLLDKHHYAGSVMWGHLLDGNIHFLVMPDFGQDWQMDNYKLFMHALVKLVVHQFTGSLKAEHGTGRNMAPFVEYEWGHVIYELMRRVKRAIDPLNILNPGVLINDDPEIYTKNIKQLPQSHPLVDACIECGFCESSCPSRDLTLTPRQRITVFRALNADASEISQKDMKALAKAFAYKGEESCATDGLCALNCPVGINTGKLIKDLRFESKSRLSNTVATYIANHYGGTSAVVKGALGAVGALQKVLPLTVMEKGGHFVHKVSGRNVPLWNRYMPHAAARVDVVSDVKSDHKVVYFPACINRMMGNDASMKDKDSLTKVTKRLLNKADYEIIYPENLSGLCCGMSFDSKGFHGQGMMKLKELEDALLEASDYGRYPVLCDMSPCLLRMKELMDTRLELYEPIEFTLSFLKDKLQFTQKDETVMVHVTCSSTKMGLDEQLVQLAQLCAKEVIKPEKTGCCGWAGDKGFNLPELNKSALRYLKEEVPERAVAGYSTSRTCEIGLSVHSGLTYQSILYLVDKATENLTQNR</sequence>
<evidence type="ECO:0000256" key="2">
    <source>
        <dbReference type="ARBA" id="ARBA00008000"/>
    </source>
</evidence>
<dbReference type="Gene3D" id="1.10.1060.10">
    <property type="entry name" value="Alpha-helical ferredoxin"/>
    <property type="match status" value="1"/>
</dbReference>
<evidence type="ECO:0000259" key="12">
    <source>
        <dbReference type="PROSITE" id="PS51387"/>
    </source>
</evidence>
<dbReference type="PANTHER" id="PTHR11748:SF111">
    <property type="entry name" value="D-LACTATE DEHYDROGENASE, MITOCHONDRIAL-RELATED"/>
    <property type="match status" value="1"/>
</dbReference>
<dbReference type="Pfam" id="PF13183">
    <property type="entry name" value="Fer4_8"/>
    <property type="match status" value="1"/>
</dbReference>
<gene>
    <name evidence="13" type="ORF">KEM09_10945</name>
</gene>
<dbReference type="SUPFAM" id="SSF55103">
    <property type="entry name" value="FAD-linked oxidases, C-terminal domain"/>
    <property type="match status" value="1"/>
</dbReference>
<dbReference type="PROSITE" id="PS51379">
    <property type="entry name" value="4FE4S_FER_2"/>
    <property type="match status" value="1"/>
</dbReference>
<reference evidence="13 14" key="1">
    <citation type="journal article" date="2014" name="Int. J. Syst. Evol. Microbiol.">
        <title>Carboxylicivirga gen. nov. in the family Marinilabiliaceae with two novel species, Carboxylicivirga mesophila sp. nov. and Carboxylicivirga taeanensis sp. nov., and reclassification of Cytophaga fermentans as Saccharicrinis fermentans gen. nov., comb. nov.</title>
        <authorList>
            <person name="Yang S.H."/>
            <person name="Seo H.S."/>
            <person name="Woo J.H."/>
            <person name="Oh H.M."/>
            <person name="Jang H."/>
            <person name="Lee J.H."/>
            <person name="Kim S.J."/>
            <person name="Kwon K.K."/>
        </authorList>
    </citation>
    <scope>NUCLEOTIDE SEQUENCE [LARGE SCALE GENOMIC DNA]</scope>
    <source>
        <strain evidence="13 14">JCM 18290</strain>
    </source>
</reference>
<keyword evidence="7" id="KW-0560">Oxidoreductase</keyword>
<dbReference type="EC" id="1.1.2.4" evidence="10"/>
<evidence type="ECO:0000256" key="9">
    <source>
        <dbReference type="ARBA" id="ARBA00023014"/>
    </source>
</evidence>
<keyword evidence="4" id="KW-0479">Metal-binding</keyword>
<proteinExistence type="inferred from homology"/>
<dbReference type="SUPFAM" id="SSF56176">
    <property type="entry name" value="FAD-binding/transporter-associated domain-like"/>
    <property type="match status" value="1"/>
</dbReference>
<feature type="domain" description="4Fe-4S ferredoxin-type" evidence="11">
    <location>
        <begin position="536"/>
        <end position="563"/>
    </location>
</feature>
<protein>
    <recommendedName>
        <fullName evidence="10">D-lactate dehydrogenase (cytochrome)</fullName>
        <ecNumber evidence="10">1.1.2.4</ecNumber>
    </recommendedName>
</protein>
<dbReference type="Proteomes" id="UP000721861">
    <property type="component" value="Unassembled WGS sequence"/>
</dbReference>
<keyword evidence="14" id="KW-1185">Reference proteome</keyword>
<dbReference type="InterPro" id="IPR017896">
    <property type="entry name" value="4Fe4S_Fe-S-bd"/>
</dbReference>
<dbReference type="RefSeq" id="WP_212228269.1">
    <property type="nucleotide sequence ID" value="NZ_JAGUCN010000011.1"/>
</dbReference>
<keyword evidence="8" id="KW-0408">Iron</keyword>
<dbReference type="PROSITE" id="PS51387">
    <property type="entry name" value="FAD_PCMH"/>
    <property type="match status" value="1"/>
</dbReference>
<evidence type="ECO:0000313" key="13">
    <source>
        <dbReference type="EMBL" id="MBS2211925.1"/>
    </source>
</evidence>
<dbReference type="Gene3D" id="3.30.70.2740">
    <property type="match status" value="1"/>
</dbReference>
<evidence type="ECO:0000256" key="5">
    <source>
        <dbReference type="ARBA" id="ARBA00022827"/>
    </source>
</evidence>
<evidence type="ECO:0000256" key="6">
    <source>
        <dbReference type="ARBA" id="ARBA00022946"/>
    </source>
</evidence>
<dbReference type="PANTHER" id="PTHR11748">
    <property type="entry name" value="D-LACTATE DEHYDROGENASE"/>
    <property type="match status" value="1"/>
</dbReference>
<dbReference type="InterPro" id="IPR009051">
    <property type="entry name" value="Helical_ferredxn"/>
</dbReference>
<dbReference type="SUPFAM" id="SSF46548">
    <property type="entry name" value="alpha-helical ferredoxin"/>
    <property type="match status" value="1"/>
</dbReference>
<dbReference type="PROSITE" id="PS00198">
    <property type="entry name" value="4FE4S_FER_1"/>
    <property type="match status" value="1"/>
</dbReference>
<evidence type="ECO:0000256" key="3">
    <source>
        <dbReference type="ARBA" id="ARBA00022630"/>
    </source>
</evidence>
<dbReference type="Pfam" id="PF01565">
    <property type="entry name" value="FAD_binding_4"/>
    <property type="match status" value="1"/>
</dbReference>
<dbReference type="InterPro" id="IPR006094">
    <property type="entry name" value="Oxid_FAD_bind_N"/>
</dbReference>
<evidence type="ECO:0000256" key="7">
    <source>
        <dbReference type="ARBA" id="ARBA00023002"/>
    </source>
</evidence>
<evidence type="ECO:0000256" key="4">
    <source>
        <dbReference type="ARBA" id="ARBA00022723"/>
    </source>
</evidence>
<dbReference type="InterPro" id="IPR036318">
    <property type="entry name" value="FAD-bd_PCMH-like_sf"/>
</dbReference>
<keyword evidence="3" id="KW-0285">Flavoprotein</keyword>
<dbReference type="InterPro" id="IPR016166">
    <property type="entry name" value="FAD-bd_PCMH"/>
</dbReference>
<keyword evidence="6" id="KW-0809">Transit peptide</keyword>
<dbReference type="Pfam" id="PF02754">
    <property type="entry name" value="CCG"/>
    <property type="match status" value="2"/>
</dbReference>
<dbReference type="InterPro" id="IPR017900">
    <property type="entry name" value="4Fe4S_Fe_S_CS"/>
</dbReference>
<feature type="domain" description="FAD-binding PCMH-type" evidence="12">
    <location>
        <begin position="40"/>
        <end position="268"/>
    </location>
</feature>
<comment type="similarity">
    <text evidence="2">Belongs to the FAD-binding oxidoreductase/transferase type 4 family.</text>
</comment>
<dbReference type="Gene3D" id="1.10.45.10">
    <property type="entry name" value="Vanillyl-alcohol Oxidase, Chain A, domain 4"/>
    <property type="match status" value="1"/>
</dbReference>
<dbReference type="Gene3D" id="3.30.70.2190">
    <property type="match status" value="1"/>
</dbReference>
<comment type="caution">
    <text evidence="13">The sequence shown here is derived from an EMBL/GenBank/DDBJ whole genome shotgun (WGS) entry which is preliminary data.</text>
</comment>
<dbReference type="InterPro" id="IPR004113">
    <property type="entry name" value="FAD-bd_oxidored_4_C"/>
</dbReference>
<accession>A0ABS5KA85</accession>
<dbReference type="Gene3D" id="3.30.465.10">
    <property type="match status" value="1"/>
</dbReference>
<name>A0ABS5KA85_9BACT</name>
<evidence type="ECO:0000256" key="8">
    <source>
        <dbReference type="ARBA" id="ARBA00023004"/>
    </source>
</evidence>
<keyword evidence="5" id="KW-0274">FAD</keyword>
<dbReference type="EMBL" id="JAGUCN010000011">
    <property type="protein sequence ID" value="MBS2211925.1"/>
    <property type="molecule type" value="Genomic_DNA"/>
</dbReference>
<dbReference type="InterPro" id="IPR016169">
    <property type="entry name" value="FAD-bd_PCMH_sub2"/>
</dbReference>
<evidence type="ECO:0000313" key="14">
    <source>
        <dbReference type="Proteomes" id="UP000721861"/>
    </source>
</evidence>